<dbReference type="Gene3D" id="1.10.8.10">
    <property type="entry name" value="DNA helicase RuvA subunit, C-terminal domain"/>
    <property type="match status" value="1"/>
</dbReference>
<dbReference type="GO" id="GO:0006914">
    <property type="term" value="P:autophagy"/>
    <property type="evidence" value="ECO:0007669"/>
    <property type="project" value="UniProtKB-KW"/>
</dbReference>
<keyword evidence="26" id="KW-0275">Fatty acid biosynthesis</keyword>
<keyword evidence="25" id="KW-0443">Lipid metabolism</keyword>
<feature type="compositionally biased region" description="Polar residues" evidence="37">
    <location>
        <begin position="526"/>
        <end position="536"/>
    </location>
</feature>
<dbReference type="InterPro" id="IPR008271">
    <property type="entry name" value="Ser/Thr_kinase_AS"/>
</dbReference>
<evidence type="ECO:0000256" key="24">
    <source>
        <dbReference type="ARBA" id="ARBA00023011"/>
    </source>
</evidence>
<dbReference type="GO" id="GO:0047322">
    <property type="term" value="F:[hydroxymethylglutaryl-CoA reductase (NADPH)] kinase activity"/>
    <property type="evidence" value="ECO:0007669"/>
    <property type="project" value="UniProtKB-EC"/>
</dbReference>
<keyword evidence="16" id="KW-0418">Kinase</keyword>
<evidence type="ECO:0000256" key="26">
    <source>
        <dbReference type="ARBA" id="ARBA00023160"/>
    </source>
</evidence>
<dbReference type="PANTHER" id="PTHR24346:SF104">
    <property type="entry name" value="5'-AMP-ACTIVATED PROTEIN KINASE CATALYTIC SUBUNIT ALPHA-2"/>
    <property type="match status" value="1"/>
</dbReference>
<evidence type="ECO:0000256" key="32">
    <source>
        <dbReference type="ARBA" id="ARBA00032865"/>
    </source>
</evidence>
<dbReference type="GO" id="GO:0005524">
    <property type="term" value="F:ATP binding"/>
    <property type="evidence" value="ECO:0007669"/>
    <property type="project" value="UniProtKB-KW"/>
</dbReference>
<evidence type="ECO:0000256" key="30">
    <source>
        <dbReference type="ARBA" id="ARBA00023862"/>
    </source>
</evidence>
<dbReference type="InterPro" id="IPR000719">
    <property type="entry name" value="Prot_kinase_dom"/>
</dbReference>
<keyword evidence="29" id="KW-0539">Nucleus</keyword>
<evidence type="ECO:0000256" key="16">
    <source>
        <dbReference type="ARBA" id="ARBA00022777"/>
    </source>
</evidence>
<comment type="catalytic activity">
    <reaction evidence="35">
        <text>L-seryl-[acetyl-CoA carboxylase] + ATP = O-phospho-L-seryl-[acetyl-CoA carboxylase] + ADP + H(+)</text>
        <dbReference type="Rhea" id="RHEA:20333"/>
        <dbReference type="Rhea" id="RHEA-COMP:13722"/>
        <dbReference type="Rhea" id="RHEA-COMP:13723"/>
        <dbReference type="ChEBI" id="CHEBI:15378"/>
        <dbReference type="ChEBI" id="CHEBI:29999"/>
        <dbReference type="ChEBI" id="CHEBI:30616"/>
        <dbReference type="ChEBI" id="CHEBI:83421"/>
        <dbReference type="ChEBI" id="CHEBI:456216"/>
    </reaction>
</comment>
<dbReference type="PANTHER" id="PTHR24346">
    <property type="entry name" value="MAP/MICROTUBULE AFFINITY-REGULATING KINASE"/>
    <property type="match status" value="1"/>
</dbReference>
<evidence type="ECO:0000256" key="5">
    <source>
        <dbReference type="ARBA" id="ARBA00012403"/>
    </source>
</evidence>
<keyword evidence="20" id="KW-0832">Ubl conjugation</keyword>
<dbReference type="EC" id="2.7.11.1" evidence="6"/>
<keyword evidence="23" id="KW-0072">Autophagy</keyword>
<evidence type="ECO:0000313" key="40">
    <source>
        <dbReference type="Proteomes" id="UP000322234"/>
    </source>
</evidence>
<evidence type="ECO:0000256" key="3">
    <source>
        <dbReference type="ARBA" id="ARBA00004496"/>
    </source>
</evidence>
<keyword evidence="17" id="KW-0152">Cholesterol biosynthesis</keyword>
<evidence type="ECO:0000256" key="4">
    <source>
        <dbReference type="ARBA" id="ARBA00006234"/>
    </source>
</evidence>
<dbReference type="Pfam" id="PF16579">
    <property type="entry name" value="AdenylateSensor"/>
    <property type="match status" value="1"/>
</dbReference>
<evidence type="ECO:0000256" key="33">
    <source>
        <dbReference type="ARBA" id="ARBA00047775"/>
    </source>
</evidence>
<dbReference type="InterPro" id="IPR028783">
    <property type="entry name" value="PRKAA2"/>
</dbReference>
<dbReference type="InterPro" id="IPR032270">
    <property type="entry name" value="AMPK_C"/>
</dbReference>
<evidence type="ECO:0000256" key="35">
    <source>
        <dbReference type="ARBA" id="ARBA00048417"/>
    </source>
</evidence>
<dbReference type="EMBL" id="VBQZ03000144">
    <property type="protein sequence ID" value="MXQ95748.1"/>
    <property type="molecule type" value="Genomic_DNA"/>
</dbReference>
<dbReference type="PROSITE" id="PS00108">
    <property type="entry name" value="PROTEIN_KINASE_ST"/>
    <property type="match status" value="1"/>
</dbReference>
<evidence type="ECO:0000256" key="31">
    <source>
        <dbReference type="ARBA" id="ARBA00032270"/>
    </source>
</evidence>
<proteinExistence type="inferred from homology"/>
<organism evidence="39 40">
    <name type="scientific">Bos mutus</name>
    <name type="common">wild yak</name>
    <dbReference type="NCBI Taxonomy" id="72004"/>
    <lineage>
        <taxon>Eukaryota</taxon>
        <taxon>Metazoa</taxon>
        <taxon>Chordata</taxon>
        <taxon>Craniata</taxon>
        <taxon>Vertebrata</taxon>
        <taxon>Euteleostomi</taxon>
        <taxon>Mammalia</taxon>
        <taxon>Eutheria</taxon>
        <taxon>Laurasiatheria</taxon>
        <taxon>Artiodactyla</taxon>
        <taxon>Ruminantia</taxon>
        <taxon>Pecora</taxon>
        <taxon>Bovidae</taxon>
        <taxon>Bovinae</taxon>
        <taxon>Bos</taxon>
    </lineage>
</organism>
<evidence type="ECO:0000259" key="38">
    <source>
        <dbReference type="PROSITE" id="PS50011"/>
    </source>
</evidence>
<evidence type="ECO:0000256" key="15">
    <source>
        <dbReference type="ARBA" id="ARBA00022741"/>
    </source>
</evidence>
<name>A0A6B0RZY3_9CETA</name>
<evidence type="ECO:0000256" key="11">
    <source>
        <dbReference type="ARBA" id="ARBA00022553"/>
    </source>
</evidence>
<evidence type="ECO:0000313" key="39">
    <source>
        <dbReference type="EMBL" id="MXQ95748.1"/>
    </source>
</evidence>
<dbReference type="GO" id="GO:0120025">
    <property type="term" value="C:plasma membrane bounded cell projection"/>
    <property type="evidence" value="ECO:0007669"/>
    <property type="project" value="UniProtKB-ARBA"/>
</dbReference>
<evidence type="ECO:0000256" key="34">
    <source>
        <dbReference type="ARBA" id="ARBA00047899"/>
    </source>
</evidence>
<dbReference type="GO" id="GO:0016055">
    <property type="term" value="P:Wnt signaling pathway"/>
    <property type="evidence" value="ECO:0007669"/>
    <property type="project" value="UniProtKB-KW"/>
</dbReference>
<evidence type="ECO:0000256" key="1">
    <source>
        <dbReference type="ARBA" id="ARBA00001946"/>
    </source>
</evidence>
<dbReference type="FunFam" id="1.10.8.10:FF:000014">
    <property type="entry name" value="Non-specific serine/threonine protein kinase"/>
    <property type="match status" value="1"/>
</dbReference>
<keyword evidence="11" id="KW-0597">Phosphoprotein</keyword>
<evidence type="ECO:0000256" key="10">
    <source>
        <dbReference type="ARBA" id="ARBA00022548"/>
    </source>
</evidence>
<dbReference type="GO" id="GO:0009896">
    <property type="term" value="P:positive regulation of catabolic process"/>
    <property type="evidence" value="ECO:0007669"/>
    <property type="project" value="UniProtKB-ARBA"/>
</dbReference>
<sequence length="640" mass="72809">MEGKERGTLELDLGGCRAEARTLFCIAFQDTRDPSIFVPESEWIGMQKRLWSEGMLPVGLQWASTDLFLAKEVEGDGVGEHQLTGHKVAVKILNRQKIRSLDVVGKIKREIQNLKLFRHPHIIKLYQVISTPTDFFMVMEYVSGGELFDYICKHGRVEEMEARRLFQQILSAVDYCHRHMVVHRDLKPENVLLDAQMNAKIADFGLSNMMSDGEFLRTSCGSPNYAAPEVISGRLYAGPEVDIWSCGVILYALLCGTLPFDDEHVPTLFKKIRGGVFYIPEYLNRSVATLLMHMLQVDPLKRATIKDIREHEWFKQDLPSYLFPEDPSYDANVIDDEAVKEVCEKFECTESEVMNSLYSGDPQDQLAVAYHLIIDNRRIMNQASEFYLASSPPTGSFMDDSTMHIPPGLKPHPERMPPLIADSPKARCPLDALNTTKPKSLAVKKAKWHLGIRSQSKPYDIMAEVYRAMKQLDFEWKVVNAYHLRVRRRNPVTGNYVKMSLQLYLVDNRSYLLDFKSIDDEVVEQRSGSSTPQRSCSAAGLHRPRSSLDSLPPWNTNEKIIQKTKYVKILISYIVDTDRMSILILESYVLKVVNICGRGPAGENAKAAWKTRRLVLSSCLRPLDGSYSLEEKVQVTSVTF</sequence>
<dbReference type="Gene3D" id="1.10.510.10">
    <property type="entry name" value="Transferase(Phosphotransferase) domain 1"/>
    <property type="match status" value="1"/>
</dbReference>
<evidence type="ECO:0000256" key="28">
    <source>
        <dbReference type="ARBA" id="ARBA00023221"/>
    </source>
</evidence>
<evidence type="ECO:0000256" key="36">
    <source>
        <dbReference type="ARBA" id="ARBA00048679"/>
    </source>
</evidence>
<reference evidence="39" key="1">
    <citation type="submission" date="2019-10" db="EMBL/GenBank/DDBJ databases">
        <title>The sequence and de novo assembly of the wild yak genome.</title>
        <authorList>
            <person name="Liu Y."/>
        </authorList>
    </citation>
    <scope>NUCLEOTIDE SEQUENCE [LARGE SCALE GENOMIC DNA]</scope>
    <source>
        <strain evidence="39">WY2019</strain>
    </source>
</reference>
<dbReference type="GO" id="GO:0006695">
    <property type="term" value="P:cholesterol biosynthetic process"/>
    <property type="evidence" value="ECO:0007669"/>
    <property type="project" value="UniProtKB-KW"/>
</dbReference>
<dbReference type="FunFam" id="3.30.200.20:FF:000430">
    <property type="entry name" value="Non-specific serine/threonine protein kinase"/>
    <property type="match status" value="1"/>
</dbReference>
<dbReference type="GO" id="GO:0006325">
    <property type="term" value="P:chromatin organization"/>
    <property type="evidence" value="ECO:0007669"/>
    <property type="project" value="UniProtKB-KW"/>
</dbReference>
<dbReference type="AlphaFoldDB" id="A0A6B0RZY3"/>
<dbReference type="Gene3D" id="3.30.310.80">
    <property type="entry name" value="Kinase associated domain 1, KA1"/>
    <property type="match status" value="1"/>
</dbReference>
<keyword evidence="40" id="KW-1185">Reference proteome</keyword>
<comment type="subcellular location">
    <subcellularLocation>
        <location evidence="3">Cytoplasm</location>
    </subcellularLocation>
    <subcellularLocation>
        <location evidence="2">Nucleus</location>
    </subcellularLocation>
</comment>
<comment type="catalytic activity">
    <reaction evidence="34">
        <text>L-threonyl-[protein] + ATP = O-phospho-L-threonyl-[protein] + ADP + H(+)</text>
        <dbReference type="Rhea" id="RHEA:46608"/>
        <dbReference type="Rhea" id="RHEA-COMP:11060"/>
        <dbReference type="Rhea" id="RHEA-COMP:11605"/>
        <dbReference type="ChEBI" id="CHEBI:15378"/>
        <dbReference type="ChEBI" id="CHEBI:30013"/>
        <dbReference type="ChEBI" id="CHEBI:30616"/>
        <dbReference type="ChEBI" id="CHEBI:61977"/>
        <dbReference type="ChEBI" id="CHEBI:456216"/>
        <dbReference type="EC" id="2.7.11.1"/>
    </reaction>
</comment>
<evidence type="ECO:0000256" key="23">
    <source>
        <dbReference type="ARBA" id="ARBA00023006"/>
    </source>
</evidence>
<evidence type="ECO:0000256" key="13">
    <source>
        <dbReference type="ARBA" id="ARBA00022687"/>
    </source>
</evidence>
<dbReference type="GO" id="GO:0035556">
    <property type="term" value="P:intracellular signal transduction"/>
    <property type="evidence" value="ECO:0007669"/>
    <property type="project" value="TreeGrafter"/>
</dbReference>
<dbReference type="SMART" id="SM00220">
    <property type="entry name" value="S_TKc"/>
    <property type="match status" value="1"/>
</dbReference>
<dbReference type="EC" id="2.7.11.31" evidence="5"/>
<comment type="cofactor">
    <cofactor evidence="1">
        <name>Mg(2+)</name>
        <dbReference type="ChEBI" id="CHEBI:18420"/>
    </cofactor>
</comment>
<comment type="similarity">
    <text evidence="4">Belongs to the protein kinase superfamily. CAMK Ser/Thr protein kinase family. SNF1 subfamily.</text>
</comment>
<feature type="region of interest" description="Disordered" evidence="37">
    <location>
        <begin position="524"/>
        <end position="548"/>
    </location>
</feature>
<dbReference type="GO" id="GO:0004679">
    <property type="term" value="F:AMP-activated protein kinase activity"/>
    <property type="evidence" value="ECO:0007669"/>
    <property type="project" value="UniProtKB-ARBA"/>
</dbReference>
<dbReference type="SUPFAM" id="SSF56112">
    <property type="entry name" value="Protein kinase-like (PK-like)"/>
    <property type="match status" value="1"/>
</dbReference>
<evidence type="ECO:0000256" key="8">
    <source>
        <dbReference type="ARBA" id="ARBA00022516"/>
    </source>
</evidence>
<dbReference type="GO" id="GO:0005737">
    <property type="term" value="C:cytoplasm"/>
    <property type="evidence" value="ECO:0007669"/>
    <property type="project" value="UniProtKB-SubCell"/>
</dbReference>
<dbReference type="CDD" id="cd14404">
    <property type="entry name" value="UBA_AID_AAPK2"/>
    <property type="match status" value="1"/>
</dbReference>
<comment type="caution">
    <text evidence="39">The sequence shown here is derived from an EMBL/GenBank/DDBJ whole genome shotgun (WGS) entry which is preliminary data.</text>
</comment>
<evidence type="ECO:0000256" key="6">
    <source>
        <dbReference type="ARBA" id="ARBA00012513"/>
    </source>
</evidence>
<keyword evidence="10" id="KW-0153">Cholesterol metabolism</keyword>
<feature type="domain" description="Protein kinase" evidence="38">
    <location>
        <begin position="53"/>
        <end position="314"/>
    </location>
</feature>
<keyword evidence="27" id="KW-1207">Sterol metabolism</keyword>
<evidence type="ECO:0000256" key="17">
    <source>
        <dbReference type="ARBA" id="ARBA00022778"/>
    </source>
</evidence>
<dbReference type="Gene3D" id="3.30.200.20">
    <property type="entry name" value="Phosphorylase Kinase, domain 1"/>
    <property type="match status" value="1"/>
</dbReference>
<keyword evidence="26" id="KW-0276">Fatty acid metabolism</keyword>
<dbReference type="Pfam" id="PF00069">
    <property type="entry name" value="Pkinase"/>
    <property type="match status" value="1"/>
</dbReference>
<evidence type="ECO:0000256" key="2">
    <source>
        <dbReference type="ARBA" id="ARBA00004123"/>
    </source>
</evidence>
<keyword evidence="9" id="KW-0723">Serine/threonine-protein kinase</keyword>
<accession>A0A6B0RZY3</accession>
<dbReference type="SUPFAM" id="SSF103243">
    <property type="entry name" value="KA1-like"/>
    <property type="match status" value="1"/>
</dbReference>
<dbReference type="GO" id="GO:0006633">
    <property type="term" value="P:fatty acid biosynthetic process"/>
    <property type="evidence" value="ECO:0007669"/>
    <property type="project" value="UniProtKB-KW"/>
</dbReference>
<keyword evidence="22" id="KW-0752">Steroid biosynthesis</keyword>
<keyword evidence="28" id="KW-0753">Steroid metabolism</keyword>
<protein>
    <recommendedName>
        <fullName evidence="30">5'-AMP-activated protein kinase catalytic subunit alpha-2</fullName>
        <ecNumber evidence="6">2.7.11.1</ecNumber>
        <ecNumber evidence="5">2.7.11.31</ecNumber>
    </recommendedName>
    <alternativeName>
        <fullName evidence="31">Acetyl-CoA carboxylase kinase</fullName>
    </alternativeName>
    <alternativeName>
        <fullName evidence="32">Hydroxymethylglutaryl-CoA reductase kinase</fullName>
    </alternativeName>
</protein>
<keyword evidence="21" id="KW-0156">Chromatin regulator</keyword>
<evidence type="ECO:0000256" key="25">
    <source>
        <dbReference type="ARBA" id="ARBA00023098"/>
    </source>
</evidence>
<evidence type="ECO:0000256" key="7">
    <source>
        <dbReference type="ARBA" id="ARBA00022490"/>
    </source>
</evidence>
<dbReference type="CDD" id="cd14079">
    <property type="entry name" value="STKc_AMPK_alpha"/>
    <property type="match status" value="1"/>
</dbReference>
<evidence type="ECO:0000256" key="18">
    <source>
        <dbReference type="ARBA" id="ARBA00022840"/>
    </source>
</evidence>
<evidence type="ECO:0000256" key="20">
    <source>
        <dbReference type="ARBA" id="ARBA00022843"/>
    </source>
</evidence>
<dbReference type="InterPro" id="IPR011009">
    <property type="entry name" value="Kinase-like_dom_sf"/>
</dbReference>
<comment type="catalytic activity">
    <reaction evidence="36">
        <text>L-seryl-[protein] + ATP = O-phospho-L-seryl-[protein] + ADP + H(+)</text>
        <dbReference type="Rhea" id="RHEA:17989"/>
        <dbReference type="Rhea" id="RHEA-COMP:9863"/>
        <dbReference type="Rhea" id="RHEA-COMP:11604"/>
        <dbReference type="ChEBI" id="CHEBI:15378"/>
        <dbReference type="ChEBI" id="CHEBI:29999"/>
        <dbReference type="ChEBI" id="CHEBI:30616"/>
        <dbReference type="ChEBI" id="CHEBI:83421"/>
        <dbReference type="ChEBI" id="CHEBI:456216"/>
        <dbReference type="EC" id="2.7.11.1"/>
    </reaction>
</comment>
<keyword evidence="14" id="KW-0479">Metal-binding</keyword>
<evidence type="ECO:0000256" key="12">
    <source>
        <dbReference type="ARBA" id="ARBA00022679"/>
    </source>
</evidence>
<dbReference type="PROSITE" id="PS50011">
    <property type="entry name" value="PROTEIN_KINASE_DOM"/>
    <property type="match status" value="1"/>
</dbReference>
<evidence type="ECO:0000256" key="21">
    <source>
        <dbReference type="ARBA" id="ARBA00022853"/>
    </source>
</evidence>
<evidence type="ECO:0000256" key="22">
    <source>
        <dbReference type="ARBA" id="ARBA00022955"/>
    </source>
</evidence>
<evidence type="ECO:0000256" key="9">
    <source>
        <dbReference type="ARBA" id="ARBA00022527"/>
    </source>
</evidence>
<dbReference type="FunFam" id="3.30.310.80:FF:000003">
    <property type="entry name" value="Non-specific serine/threonine protein kinase"/>
    <property type="match status" value="1"/>
</dbReference>
<keyword evidence="19" id="KW-0460">Magnesium</keyword>
<evidence type="ECO:0000256" key="27">
    <source>
        <dbReference type="ARBA" id="ARBA00023166"/>
    </source>
</evidence>
<gene>
    <name evidence="39" type="ORF">E5288_WYG002916</name>
</gene>
<evidence type="ECO:0000256" key="19">
    <source>
        <dbReference type="ARBA" id="ARBA00022842"/>
    </source>
</evidence>
<evidence type="ECO:0000256" key="37">
    <source>
        <dbReference type="SAM" id="MobiDB-lite"/>
    </source>
</evidence>
<keyword evidence="12" id="KW-0808">Transferase</keyword>
<dbReference type="GO" id="GO:0046872">
    <property type="term" value="F:metal ion binding"/>
    <property type="evidence" value="ECO:0007669"/>
    <property type="project" value="UniProtKB-KW"/>
</dbReference>
<keyword evidence="7" id="KW-0963">Cytoplasm</keyword>
<evidence type="ECO:0000256" key="14">
    <source>
        <dbReference type="ARBA" id="ARBA00022723"/>
    </source>
</evidence>
<keyword evidence="8" id="KW-0444">Lipid biosynthesis</keyword>
<keyword evidence="18" id="KW-0067">ATP-binding</keyword>
<dbReference type="FunFam" id="1.10.510.10:FF:000079">
    <property type="entry name" value="Non-specific serine/threonine protein kinase"/>
    <property type="match status" value="1"/>
</dbReference>
<dbReference type="Proteomes" id="UP000322234">
    <property type="component" value="Unassembled WGS sequence"/>
</dbReference>
<dbReference type="InterPro" id="IPR049020">
    <property type="entry name" value="PRKAA1/2_AID"/>
</dbReference>
<comment type="catalytic activity">
    <reaction evidence="33">
        <text>L-seryl-[3-hydroxy-3-methylglutaryl-coenzyme A reductase] + ATP = O-phospho-L-seryl-[3-hydroxy-3-methylglutaryl-coenzyme A reductase] + ADP + H(+)</text>
        <dbReference type="Rhea" id="RHEA:23172"/>
        <dbReference type="Rhea" id="RHEA-COMP:13692"/>
        <dbReference type="Rhea" id="RHEA-COMP:13693"/>
        <dbReference type="ChEBI" id="CHEBI:15378"/>
        <dbReference type="ChEBI" id="CHEBI:29999"/>
        <dbReference type="ChEBI" id="CHEBI:30616"/>
        <dbReference type="ChEBI" id="CHEBI:83421"/>
        <dbReference type="ChEBI" id="CHEBI:456216"/>
        <dbReference type="EC" id="2.7.11.31"/>
    </reaction>
</comment>
<keyword evidence="15" id="KW-0547">Nucleotide-binding</keyword>
<dbReference type="GO" id="GO:0005634">
    <property type="term" value="C:nucleus"/>
    <property type="evidence" value="ECO:0007669"/>
    <property type="project" value="UniProtKB-SubCell"/>
</dbReference>
<keyword evidence="24" id="KW-0756">Sterol biosynthesis</keyword>
<evidence type="ECO:0000256" key="29">
    <source>
        <dbReference type="ARBA" id="ARBA00023242"/>
    </source>
</evidence>
<keyword evidence="13" id="KW-0879">Wnt signaling pathway</keyword>
<dbReference type="Pfam" id="PF21147">
    <property type="entry name" value="AMPK_alpha_AID"/>
    <property type="match status" value="1"/>
</dbReference>
<dbReference type="InterPro" id="IPR028375">
    <property type="entry name" value="KA1/Ssp2_C"/>
</dbReference>